<dbReference type="InterPro" id="IPR036322">
    <property type="entry name" value="WD40_repeat_dom_sf"/>
</dbReference>
<feature type="compositionally biased region" description="Polar residues" evidence="10">
    <location>
        <begin position="591"/>
        <end position="600"/>
    </location>
</feature>
<feature type="region of interest" description="Disordered" evidence="10">
    <location>
        <begin position="429"/>
        <end position="471"/>
    </location>
</feature>
<evidence type="ECO:0000256" key="8">
    <source>
        <dbReference type="ARBA" id="ARBA00023242"/>
    </source>
</evidence>
<dbReference type="InterPro" id="IPR055410">
    <property type="entry name" value="Beta-prop_CAF1B_HIR1"/>
</dbReference>
<evidence type="ECO:0000256" key="6">
    <source>
        <dbReference type="ARBA" id="ARBA00022853"/>
    </source>
</evidence>
<dbReference type="HOGENOM" id="CLU_010127_3_1_1"/>
<feature type="repeat" description="WD" evidence="9">
    <location>
        <begin position="120"/>
        <end position="161"/>
    </location>
</feature>
<feature type="repeat" description="WD" evidence="9">
    <location>
        <begin position="162"/>
        <end position="203"/>
    </location>
</feature>
<evidence type="ECO:0000313" key="12">
    <source>
        <dbReference type="EMBL" id="KEQ74643.1"/>
    </source>
</evidence>
<keyword evidence="13" id="KW-1185">Reference proteome</keyword>
<keyword evidence="3 9" id="KW-0853">WD repeat</keyword>
<dbReference type="GeneID" id="25410063"/>
<reference evidence="12 13" key="1">
    <citation type="journal article" date="2014" name="BMC Genomics">
        <title>Genome sequencing of four Aureobasidium pullulans varieties: biotechnological potential, stress tolerance, and description of new species.</title>
        <authorList>
            <person name="Gostin Ar C."/>
            <person name="Ohm R.A."/>
            <person name="Kogej T."/>
            <person name="Sonjak S."/>
            <person name="Turk M."/>
            <person name="Zajc J."/>
            <person name="Zalar P."/>
            <person name="Grube M."/>
            <person name="Sun H."/>
            <person name="Han J."/>
            <person name="Sharma A."/>
            <person name="Chiniquy J."/>
            <person name="Ngan C.Y."/>
            <person name="Lipzen A."/>
            <person name="Barry K."/>
            <person name="Grigoriev I.V."/>
            <person name="Gunde-Cimerman N."/>
        </authorList>
    </citation>
    <scope>NUCLEOTIDE SEQUENCE [LARGE SCALE GENOMIC DNA]</scope>
    <source>
        <strain evidence="12 13">CBS 147.97</strain>
    </source>
</reference>
<evidence type="ECO:0000256" key="2">
    <source>
        <dbReference type="ARBA" id="ARBA00007306"/>
    </source>
</evidence>
<dbReference type="STRING" id="1043004.A0A074WNE2"/>
<protein>
    <submittedName>
        <fullName evidence="12">WD40 repeat-like protein</fullName>
    </submittedName>
</protein>
<dbReference type="AlphaFoldDB" id="A0A074WNE2"/>
<dbReference type="GO" id="GO:0005634">
    <property type="term" value="C:nucleus"/>
    <property type="evidence" value="ECO:0007669"/>
    <property type="project" value="UniProtKB-SubCell"/>
</dbReference>
<feature type="region of interest" description="Disordered" evidence="10">
    <location>
        <begin position="567"/>
        <end position="615"/>
    </location>
</feature>
<evidence type="ECO:0000256" key="5">
    <source>
        <dbReference type="ARBA" id="ARBA00022763"/>
    </source>
</evidence>
<dbReference type="Proteomes" id="UP000027730">
    <property type="component" value="Unassembled WGS sequence"/>
</dbReference>
<dbReference type="OrthoDB" id="71227at2759"/>
<evidence type="ECO:0000313" key="13">
    <source>
        <dbReference type="Proteomes" id="UP000027730"/>
    </source>
</evidence>
<gene>
    <name evidence="12" type="ORF">M436DRAFT_44040</name>
</gene>
<feature type="repeat" description="WD" evidence="9">
    <location>
        <begin position="59"/>
        <end position="90"/>
    </location>
</feature>
<dbReference type="PROSITE" id="PS50082">
    <property type="entry name" value="WD_REPEATS_2"/>
    <property type="match status" value="4"/>
</dbReference>
<feature type="repeat" description="WD" evidence="9">
    <location>
        <begin position="10"/>
        <end position="52"/>
    </location>
</feature>
<dbReference type="GO" id="GO:0006335">
    <property type="term" value="P:DNA replication-dependent chromatin assembly"/>
    <property type="evidence" value="ECO:0007669"/>
    <property type="project" value="InterPro"/>
</dbReference>
<name>A0A074WNE2_9PEZI</name>
<dbReference type="PROSITE" id="PS50294">
    <property type="entry name" value="WD_REPEATS_REGION"/>
    <property type="match status" value="1"/>
</dbReference>
<feature type="domain" description="CAF1B/HIR1 beta-propeller" evidence="11">
    <location>
        <begin position="311"/>
        <end position="546"/>
    </location>
</feature>
<evidence type="ECO:0000256" key="1">
    <source>
        <dbReference type="ARBA" id="ARBA00004123"/>
    </source>
</evidence>
<feature type="region of interest" description="Disordered" evidence="10">
    <location>
        <begin position="660"/>
        <end position="686"/>
    </location>
</feature>
<keyword evidence="4" id="KW-0677">Repeat</keyword>
<feature type="compositionally biased region" description="Basic and acidic residues" evidence="10">
    <location>
        <begin position="660"/>
        <end position="672"/>
    </location>
</feature>
<evidence type="ECO:0000256" key="9">
    <source>
        <dbReference type="PROSITE-ProRule" id="PRU00221"/>
    </source>
</evidence>
<feature type="compositionally biased region" description="Pro residues" evidence="10">
    <location>
        <begin position="437"/>
        <end position="446"/>
    </location>
</feature>
<comment type="subcellular location">
    <subcellularLocation>
        <location evidence="1">Nucleus</location>
    </subcellularLocation>
</comment>
<dbReference type="Gene3D" id="2.130.10.10">
    <property type="entry name" value="YVTN repeat-like/Quinoprotein amine dehydrogenase"/>
    <property type="match status" value="3"/>
</dbReference>
<proteinExistence type="inferred from homology"/>
<dbReference type="PANTHER" id="PTHR15271:SF4">
    <property type="entry name" value="CHROMATIN ASSEMBLY FACTOR 1 SUBUNIT B"/>
    <property type="match status" value="1"/>
</dbReference>
<dbReference type="SUPFAM" id="SSF50978">
    <property type="entry name" value="WD40 repeat-like"/>
    <property type="match status" value="1"/>
</dbReference>
<dbReference type="GO" id="GO:0033186">
    <property type="term" value="C:CAF-1 complex"/>
    <property type="evidence" value="ECO:0007669"/>
    <property type="project" value="TreeGrafter"/>
</dbReference>
<feature type="compositionally biased region" description="Low complexity" evidence="10">
    <location>
        <begin position="268"/>
        <end position="291"/>
    </location>
</feature>
<dbReference type="GO" id="GO:0006281">
    <property type="term" value="P:DNA repair"/>
    <property type="evidence" value="ECO:0007669"/>
    <property type="project" value="UniProtKB-KW"/>
</dbReference>
<dbReference type="RefSeq" id="XP_013428513.1">
    <property type="nucleotide sequence ID" value="XM_013573059.1"/>
</dbReference>
<evidence type="ECO:0000256" key="7">
    <source>
        <dbReference type="ARBA" id="ARBA00023204"/>
    </source>
</evidence>
<dbReference type="InterPro" id="IPR001680">
    <property type="entry name" value="WD40_rpt"/>
</dbReference>
<evidence type="ECO:0000256" key="10">
    <source>
        <dbReference type="SAM" id="MobiDB-lite"/>
    </source>
</evidence>
<dbReference type="FunFam" id="2.130.10.10:FF:000461">
    <property type="entry name" value="Chromatin assembly factor 1 subunit B"/>
    <property type="match status" value="1"/>
</dbReference>
<feature type="region of interest" description="Disordered" evidence="10">
    <location>
        <begin position="206"/>
        <end position="291"/>
    </location>
</feature>
<evidence type="ECO:0000256" key="4">
    <source>
        <dbReference type="ARBA" id="ARBA00022737"/>
    </source>
</evidence>
<evidence type="ECO:0000259" key="11">
    <source>
        <dbReference type="Pfam" id="PF24105"/>
    </source>
</evidence>
<accession>A0A074WNE2</accession>
<evidence type="ECO:0000256" key="3">
    <source>
        <dbReference type="ARBA" id="ARBA00022574"/>
    </source>
</evidence>
<sequence>MKAAPLLVSWHNDNTPIYSAHFEPHGKGRLATAGGDNNVRLWKIEGSGEDRSVTYLSTLAKHTQAVNVVRWCPKGEMLASAGDDGNILLWVPAENAALHATNFGEDGLEDKETWRIKTMCRSTGSEIYDLAWSPDGVYFITGSMDNIARIYNAQTGSVIRQVAEHNHYVQGVAWDPLSEYIATQSSDRSVHVYTLKTKDGSCTLTNHNKISKMDMPTRRVSQSSPAPPDFRGRASFVGNESPAPSAPGTPLSLALPMNPPQTTHSRRSSFGSVSVSGQSMRRSVSPSPSMPLPAVMPSASPSIGGGLNVPARSTGMYANETFTSFFRRLTFAPDGSLLFTPAGQHKEAHAPTTEPNKADDVVNMTYIYTRAGLNKPPVAKLPGHKKPSLAVKCSPVFYTLRASPVPTKDITIDTHVDDEIPLLPEPIVPAKANSGMEPPPIVPSPAPSHAHPAPLPSPRPEDGSAAPTPLAGPPPVFDLPYRIIYAVATQDSVHVYDTQQSKPLCVVSNLHYATFTDLTWSNDGNTLLITSSDGFCSALSFQPGELGVSYQHPPIPRHIPSSMPQLLRNPSSQGYGAPSPSPFTMPGSPARSLSTASVTGSMAAPEQSADTPEMSSVPSLMAANGGSMHGGMPMYTPPQTPGYVAATPVMPAAAPVATAVKRENEGGDEGPKDKRRRIAPTLVSEQ</sequence>
<keyword evidence="7" id="KW-0234">DNA repair</keyword>
<dbReference type="EMBL" id="KL584707">
    <property type="protein sequence ID" value="KEQ74643.1"/>
    <property type="molecule type" value="Genomic_DNA"/>
</dbReference>
<keyword evidence="8" id="KW-0539">Nucleus</keyword>
<keyword evidence="5" id="KW-0227">DNA damage</keyword>
<organism evidence="12 13">
    <name type="scientific">Aureobasidium namibiae CBS 147.97</name>
    <dbReference type="NCBI Taxonomy" id="1043004"/>
    <lineage>
        <taxon>Eukaryota</taxon>
        <taxon>Fungi</taxon>
        <taxon>Dikarya</taxon>
        <taxon>Ascomycota</taxon>
        <taxon>Pezizomycotina</taxon>
        <taxon>Dothideomycetes</taxon>
        <taxon>Dothideomycetidae</taxon>
        <taxon>Dothideales</taxon>
        <taxon>Saccotheciaceae</taxon>
        <taxon>Aureobasidium</taxon>
    </lineage>
</organism>
<dbReference type="Pfam" id="PF24105">
    <property type="entry name" value="Beta-prop_CAF1B_HIR1"/>
    <property type="match status" value="2"/>
</dbReference>
<dbReference type="InterPro" id="IPR045145">
    <property type="entry name" value="PTHR15271"/>
</dbReference>
<dbReference type="GO" id="GO:0006334">
    <property type="term" value="P:nucleosome assembly"/>
    <property type="evidence" value="ECO:0007669"/>
    <property type="project" value="TreeGrafter"/>
</dbReference>
<dbReference type="SMART" id="SM00320">
    <property type="entry name" value="WD40"/>
    <property type="match status" value="5"/>
</dbReference>
<comment type="similarity">
    <text evidence="2">Belongs to the WD repeat HIR1 family.</text>
</comment>
<dbReference type="InterPro" id="IPR015943">
    <property type="entry name" value="WD40/YVTN_repeat-like_dom_sf"/>
</dbReference>
<feature type="domain" description="CAF1B/HIR1 beta-propeller" evidence="11">
    <location>
        <begin position="7"/>
        <end position="217"/>
    </location>
</feature>
<dbReference type="PANTHER" id="PTHR15271">
    <property type="entry name" value="CHROMATIN ASSEMBLY FACTOR 1 SUBUNIT B"/>
    <property type="match status" value="1"/>
</dbReference>
<keyword evidence="6" id="KW-0156">Chromatin regulator</keyword>